<sequence>MKIAYLSFTGNVRSFVNRVDMDSVELDMSNPFIEMDEDFIVITPSYSNELINVISEFVDYKDNIDHLVGFVGSGNKNWDISYCFVAKDLATKYNKPFIFDFELSGTENDIREFKKEVESIAIARATKES</sequence>
<accession>A0AC61TRY0</accession>
<name>A0AC61TRY0_9CAUD</name>
<evidence type="ECO:0000313" key="1">
    <source>
        <dbReference type="EMBL" id="UNH58447.1"/>
    </source>
</evidence>
<proteinExistence type="predicted"/>
<protein>
    <submittedName>
        <fullName evidence="1">Class Ib ribonucleoside-diphosphate reductase</fullName>
    </submittedName>
</protein>
<evidence type="ECO:0000313" key="2">
    <source>
        <dbReference type="Proteomes" id="UP000829276"/>
    </source>
</evidence>
<dbReference type="EMBL" id="OM634653">
    <property type="protein sequence ID" value="UNH58447.1"/>
    <property type="molecule type" value="Genomic_DNA"/>
</dbReference>
<organism evidence="1 2">
    <name type="scientific">Bacillus phage vB_BsuS_PJN02</name>
    <dbReference type="NCBI Taxonomy" id="2920374"/>
    <lineage>
        <taxon>Viruses</taxon>
        <taxon>Duplodnaviria</taxon>
        <taxon>Heunggongvirae</taxon>
        <taxon>Uroviricota</taxon>
        <taxon>Caudoviricetes</taxon>
        <taxon>Heleneionescovirinae</taxon>
        <taxon>Zhangjivirus</taxon>
        <taxon>Zhangjivirus PJN02</taxon>
    </lineage>
</organism>
<reference evidence="1" key="1">
    <citation type="submission" date="2022-02" db="EMBL/GenBank/DDBJ databases">
        <authorList>
            <person name="Nazir A."/>
            <person name="Chen Y."/>
            <person name="Liu Y."/>
        </authorList>
    </citation>
    <scope>NUCLEOTIDE SEQUENCE</scope>
</reference>
<dbReference type="Proteomes" id="UP000829276">
    <property type="component" value="Segment"/>
</dbReference>
<keyword evidence="2" id="KW-1185">Reference proteome</keyword>